<protein>
    <submittedName>
        <fullName evidence="1">Uncharacterized protein</fullName>
    </submittedName>
</protein>
<evidence type="ECO:0000313" key="2">
    <source>
        <dbReference type="Proteomes" id="UP000053110"/>
    </source>
</evidence>
<evidence type="ECO:0000313" key="1">
    <source>
        <dbReference type="EMBL" id="EPQ66177.1"/>
    </source>
</evidence>
<dbReference type="OrthoDB" id="3591582at2759"/>
<dbReference type="Proteomes" id="UP000053110">
    <property type="component" value="Unassembled WGS sequence"/>
</dbReference>
<dbReference type="EMBL" id="KE375004">
    <property type="protein sequence ID" value="EPQ66177.1"/>
    <property type="molecule type" value="Genomic_DNA"/>
</dbReference>
<reference evidence="2" key="1">
    <citation type="journal article" date="2013" name="Nat. Genet.">
        <title>The wheat powdery mildew genome shows the unique evolution of an obligate biotroph.</title>
        <authorList>
            <person name="Wicker T."/>
            <person name="Oberhaensli S."/>
            <person name="Parlange F."/>
            <person name="Buchmann J.P."/>
            <person name="Shatalina M."/>
            <person name="Roffler S."/>
            <person name="Ben-David R."/>
            <person name="Dolezel J."/>
            <person name="Simkova H."/>
            <person name="Schulze-Lefert P."/>
            <person name="Spanu P.D."/>
            <person name="Bruggmann R."/>
            <person name="Amselem J."/>
            <person name="Quesneville H."/>
            <person name="Ver Loren van Themaat E."/>
            <person name="Paape T."/>
            <person name="Shimizu K.K."/>
            <person name="Keller B."/>
        </authorList>
    </citation>
    <scope>NUCLEOTIDE SEQUENCE [LARGE SCALE GENOMIC DNA]</scope>
    <source>
        <strain evidence="2">96224</strain>
    </source>
</reference>
<accession>A0A656KLM8</accession>
<dbReference type="AlphaFoldDB" id="A0A656KLM8"/>
<proteinExistence type="predicted"/>
<name>A0A656KLM8_BLUGR</name>
<gene>
    <name evidence="1" type="ORF">BGT96224_Ac31336</name>
</gene>
<sequence length="233" mass="26537">MAPANCSSLAERPTDNNASELKLADVMKTLNLIVANQTAQSNSISKLNEQITAVENVVFEKVDKPTFHQQDKDESSFVNLEPGQRDPFTMPGKPSLASLQFRAFMAPNCSPGPRGPNNLLILSEPHIDRKERNSWPSHNFNSAYIQWLWGYWCELIIEKDLSMAYLDSRNRNKPFCAGLHLLCQTNNVENLSHLHKIQAALIQEGSYYKMWPQRVQHLFQGDFSQVQSFCMTH</sequence>
<organism evidence="1 2">
    <name type="scientific">Blumeria graminis f. sp. tritici 96224</name>
    <dbReference type="NCBI Taxonomy" id="1268274"/>
    <lineage>
        <taxon>Eukaryota</taxon>
        <taxon>Fungi</taxon>
        <taxon>Dikarya</taxon>
        <taxon>Ascomycota</taxon>
        <taxon>Pezizomycotina</taxon>
        <taxon>Leotiomycetes</taxon>
        <taxon>Erysiphales</taxon>
        <taxon>Erysiphaceae</taxon>
        <taxon>Blumeria</taxon>
    </lineage>
</organism>